<comment type="caution">
    <text evidence="1">The sequence shown here is derived from an EMBL/GenBank/DDBJ whole genome shotgun (WGS) entry which is preliminary data.</text>
</comment>
<gene>
    <name evidence="1" type="ORF">L3X38_032254</name>
</gene>
<sequence>MDQHKTEDNLRYIGCLTRVLTTDASISLAELMVKLVEFCDYSVDLRCHLSDKGVQNADASGDFEKKEDEDHFSFACTNLDGSSISTDDIFQNSNICLVFPIFNPDLLFANAADDDFSRARGATASSSSLRPPLKKLFFEERDTPNSATSFYNSGGGLGS</sequence>
<dbReference type="EMBL" id="JAJFAZ020000006">
    <property type="protein sequence ID" value="KAI5323182.1"/>
    <property type="molecule type" value="Genomic_DNA"/>
</dbReference>
<proteinExistence type="predicted"/>
<dbReference type="Proteomes" id="UP001054821">
    <property type="component" value="Chromosome 6"/>
</dbReference>
<evidence type="ECO:0000313" key="1">
    <source>
        <dbReference type="EMBL" id="KAI5323182.1"/>
    </source>
</evidence>
<name>A0AAD4YUT4_PRUDU</name>
<keyword evidence="2" id="KW-1185">Reference proteome</keyword>
<protein>
    <submittedName>
        <fullName evidence="1">Uncharacterized protein</fullName>
    </submittedName>
</protein>
<organism evidence="1 2">
    <name type="scientific">Prunus dulcis</name>
    <name type="common">Almond</name>
    <name type="synonym">Amygdalus dulcis</name>
    <dbReference type="NCBI Taxonomy" id="3755"/>
    <lineage>
        <taxon>Eukaryota</taxon>
        <taxon>Viridiplantae</taxon>
        <taxon>Streptophyta</taxon>
        <taxon>Embryophyta</taxon>
        <taxon>Tracheophyta</taxon>
        <taxon>Spermatophyta</taxon>
        <taxon>Magnoliopsida</taxon>
        <taxon>eudicotyledons</taxon>
        <taxon>Gunneridae</taxon>
        <taxon>Pentapetalae</taxon>
        <taxon>rosids</taxon>
        <taxon>fabids</taxon>
        <taxon>Rosales</taxon>
        <taxon>Rosaceae</taxon>
        <taxon>Amygdaloideae</taxon>
        <taxon>Amygdaleae</taxon>
        <taxon>Prunus</taxon>
    </lineage>
</organism>
<accession>A0AAD4YUT4</accession>
<dbReference type="AlphaFoldDB" id="A0AAD4YUT4"/>
<reference evidence="1 2" key="1">
    <citation type="journal article" date="2022" name="G3 (Bethesda)">
        <title>Whole-genome sequence and methylome profiling of the almond [Prunus dulcis (Mill.) D.A. Webb] cultivar 'Nonpareil'.</title>
        <authorList>
            <person name="D'Amico-Willman K.M."/>
            <person name="Ouma W.Z."/>
            <person name="Meulia T."/>
            <person name="Sideli G.M."/>
            <person name="Gradziel T.M."/>
            <person name="Fresnedo-Ramirez J."/>
        </authorList>
    </citation>
    <scope>NUCLEOTIDE SEQUENCE [LARGE SCALE GENOMIC DNA]</scope>
    <source>
        <strain evidence="1">Clone GOH B32 T37-40</strain>
    </source>
</reference>
<evidence type="ECO:0000313" key="2">
    <source>
        <dbReference type="Proteomes" id="UP001054821"/>
    </source>
</evidence>